<evidence type="ECO:0000256" key="2">
    <source>
        <dbReference type="ARBA" id="ARBA00022448"/>
    </source>
</evidence>
<evidence type="ECO:0000256" key="1">
    <source>
        <dbReference type="ARBA" id="ARBA00004141"/>
    </source>
</evidence>
<evidence type="ECO:0000256" key="8">
    <source>
        <dbReference type="SAM" id="SignalP"/>
    </source>
</evidence>
<dbReference type="PANTHER" id="PTHR32361:SF9">
    <property type="entry name" value="FERRIC REDUCTASE TRANSMEMBRANE COMPONENT 3-RELATED"/>
    <property type="match status" value="1"/>
</dbReference>
<dbReference type="Gene3D" id="3.40.50.80">
    <property type="entry name" value="Nucleotide-binding domain of ferredoxin-NADP reductase (FNR) module"/>
    <property type="match status" value="1"/>
</dbReference>
<protein>
    <submittedName>
        <fullName evidence="10">Ferric reductase transmembrane component-like protein</fullName>
    </submittedName>
</protein>
<feature type="chain" id="PRO_5001815846" evidence="8">
    <location>
        <begin position="18"/>
        <end position="704"/>
    </location>
</feature>
<dbReference type="EMBL" id="JPKY01000004">
    <property type="protein sequence ID" value="KFH48301.1"/>
    <property type="molecule type" value="Genomic_DNA"/>
</dbReference>
<keyword evidence="4 7" id="KW-1133">Transmembrane helix</keyword>
<sequence>MFQPFLSLLTVAGLCSASIGLTGIDSFDNQPFCATACYGSLSSYRLDCSVVHGDEGDVRHAHVMTSPECRADNLPFLTSLAWCIRSKCDEVGEHLTTSAIEQFWERTVTGDPAVQPIWSYRQALANVSDAPTMELTHGGTINETVVTPEFWNVLYGTYTTLYQEGWNMNVFGLIILNVGFGLPILLTWLGKLPFLDGLYDRLRPYIVYPSLIGTYHIRPLPFLLGNAPTMGQALYIALMVVLNVVLSAINFKTTEAHLWFQSKSQQITGYLMYRTGVLSFAMAPLLILFSGRNNLLQWITDWPHSTFVLLHRWIARLFALQALLHTVLAVAVYSEMGIYEAEAVLPYWAWGVVGTLFACIMVVASSLFFRRMSYEVFLFSHIVMAILVIVGSWYHIVERFEILSGFTMWLWTASAVWVFDRLGRVLRILKVGPRRSRVTDIGDGYVRIDIPDVHWGMLSGKKVYVYLPSLNPLRPWENHPFSVIPTSLLSTPHPSAPNVAHSGGSDEEGIKQVDVEKPRLREAPPSPEGNAARASQAVSGLTLLVRKSNGMTKRLRSSSSSSSSDSLLTLLEGPYRDGSLAGIFKCDRVLLIGGGIGITSLLPMARGAHHPNVKLCWSLKQSAECLLDALQGALEGVADKDVKVGSRTDIEGLLRSEAEAGWTRIGVVACGPGGLCDDVRAAVARAGRRTRKTIFELHVDAYSW</sequence>
<dbReference type="GO" id="GO:0006826">
    <property type="term" value="P:iron ion transport"/>
    <property type="evidence" value="ECO:0007669"/>
    <property type="project" value="TreeGrafter"/>
</dbReference>
<keyword evidence="3 7" id="KW-0812">Transmembrane</keyword>
<evidence type="ECO:0000313" key="11">
    <source>
        <dbReference type="Proteomes" id="UP000029964"/>
    </source>
</evidence>
<evidence type="ECO:0000256" key="5">
    <source>
        <dbReference type="ARBA" id="ARBA00023065"/>
    </source>
</evidence>
<dbReference type="GO" id="GO:0000293">
    <property type="term" value="F:ferric-chelate reductase activity"/>
    <property type="evidence" value="ECO:0007669"/>
    <property type="project" value="TreeGrafter"/>
</dbReference>
<dbReference type="CDD" id="cd06186">
    <property type="entry name" value="NOX_Duox_like_FAD_NADP"/>
    <property type="match status" value="1"/>
</dbReference>
<dbReference type="GO" id="GO:0006879">
    <property type="term" value="P:intracellular iron ion homeostasis"/>
    <property type="evidence" value="ECO:0007669"/>
    <property type="project" value="TreeGrafter"/>
</dbReference>
<evidence type="ECO:0000256" key="7">
    <source>
        <dbReference type="SAM" id="Phobius"/>
    </source>
</evidence>
<keyword evidence="11" id="KW-1185">Reference proteome</keyword>
<evidence type="ECO:0000256" key="3">
    <source>
        <dbReference type="ARBA" id="ARBA00022692"/>
    </source>
</evidence>
<evidence type="ECO:0000256" key="6">
    <source>
        <dbReference type="ARBA" id="ARBA00023136"/>
    </source>
</evidence>
<gene>
    <name evidence="10" type="ORF">ACRE_008270</name>
</gene>
<dbReference type="GO" id="GO:0015677">
    <property type="term" value="P:copper ion import"/>
    <property type="evidence" value="ECO:0007669"/>
    <property type="project" value="TreeGrafter"/>
</dbReference>
<dbReference type="SFLD" id="SFLDS00052">
    <property type="entry name" value="Ferric_Reductase_Domain"/>
    <property type="match status" value="1"/>
</dbReference>
<keyword evidence="6 7" id="KW-0472">Membrane</keyword>
<feature type="transmembrane region" description="Helical" evidence="7">
    <location>
        <begin position="170"/>
        <end position="189"/>
    </location>
</feature>
<comment type="caution">
    <text evidence="10">The sequence shown here is derived from an EMBL/GenBank/DDBJ whole genome shotgun (WGS) entry which is preliminary data.</text>
</comment>
<keyword evidence="5" id="KW-0406">Ion transport</keyword>
<dbReference type="GO" id="GO:0005886">
    <property type="term" value="C:plasma membrane"/>
    <property type="evidence" value="ECO:0007669"/>
    <property type="project" value="TreeGrafter"/>
</dbReference>
<name>A0A086TG19_HAPC1</name>
<dbReference type="Pfam" id="PF01794">
    <property type="entry name" value="Ferric_reduct"/>
    <property type="match status" value="1"/>
</dbReference>
<accession>A0A086TG19</accession>
<organism evidence="10 11">
    <name type="scientific">Hapsidospora chrysogenum (strain ATCC 11550 / CBS 779.69 / DSM 880 / IAM 14645 / JCM 23072 / IMI 49137)</name>
    <name type="common">Acremonium chrysogenum</name>
    <dbReference type="NCBI Taxonomy" id="857340"/>
    <lineage>
        <taxon>Eukaryota</taxon>
        <taxon>Fungi</taxon>
        <taxon>Dikarya</taxon>
        <taxon>Ascomycota</taxon>
        <taxon>Pezizomycotina</taxon>
        <taxon>Sordariomycetes</taxon>
        <taxon>Hypocreomycetidae</taxon>
        <taxon>Hypocreales</taxon>
        <taxon>Bionectriaceae</taxon>
        <taxon>Hapsidospora</taxon>
    </lineage>
</organism>
<evidence type="ECO:0000256" key="4">
    <source>
        <dbReference type="ARBA" id="ARBA00022989"/>
    </source>
</evidence>
<proteinExistence type="predicted"/>
<dbReference type="SUPFAM" id="SSF52343">
    <property type="entry name" value="Ferredoxin reductase-like, C-terminal NADP-linked domain"/>
    <property type="match status" value="1"/>
</dbReference>
<feature type="transmembrane region" description="Helical" evidence="7">
    <location>
        <begin position="345"/>
        <end position="369"/>
    </location>
</feature>
<feature type="transmembrane region" description="Helical" evidence="7">
    <location>
        <begin position="271"/>
        <end position="292"/>
    </location>
</feature>
<dbReference type="InterPro" id="IPR039261">
    <property type="entry name" value="FNR_nucleotide-bd"/>
</dbReference>
<dbReference type="AlphaFoldDB" id="A0A086TG19"/>
<feature type="signal peptide" evidence="8">
    <location>
        <begin position="1"/>
        <end position="17"/>
    </location>
</feature>
<dbReference type="STRING" id="857340.A0A086TG19"/>
<keyword evidence="2" id="KW-0813">Transport</keyword>
<feature type="transmembrane region" description="Helical" evidence="7">
    <location>
        <begin position="313"/>
        <end position="333"/>
    </location>
</feature>
<comment type="subcellular location">
    <subcellularLocation>
        <location evidence="1">Membrane</location>
        <topology evidence="1">Multi-pass membrane protein</topology>
    </subcellularLocation>
</comment>
<dbReference type="InterPro" id="IPR051410">
    <property type="entry name" value="Ferric/Cupric_Reductase"/>
</dbReference>
<dbReference type="PANTHER" id="PTHR32361">
    <property type="entry name" value="FERRIC/CUPRIC REDUCTASE TRANSMEMBRANE COMPONENT"/>
    <property type="match status" value="1"/>
</dbReference>
<dbReference type="Proteomes" id="UP000029964">
    <property type="component" value="Unassembled WGS sequence"/>
</dbReference>
<feature type="transmembrane region" description="Helical" evidence="7">
    <location>
        <begin position="376"/>
        <end position="396"/>
    </location>
</feature>
<evidence type="ECO:0000313" key="10">
    <source>
        <dbReference type="EMBL" id="KFH48301.1"/>
    </source>
</evidence>
<keyword evidence="8" id="KW-0732">Signal</keyword>
<feature type="transmembrane region" description="Helical" evidence="7">
    <location>
        <begin position="233"/>
        <end position="251"/>
    </location>
</feature>
<feature type="domain" description="Ferric oxidoreductase" evidence="9">
    <location>
        <begin position="275"/>
        <end position="391"/>
    </location>
</feature>
<dbReference type="SFLD" id="SFLDG01168">
    <property type="entry name" value="Ferric_reductase_subgroup_(FRE"/>
    <property type="match status" value="1"/>
</dbReference>
<dbReference type="InterPro" id="IPR013130">
    <property type="entry name" value="Fe3_Rdtase_TM_dom"/>
</dbReference>
<dbReference type="HOGENOM" id="CLU_010365_2_0_1"/>
<reference evidence="11" key="1">
    <citation type="journal article" date="2014" name="Genome Announc.">
        <title>Genome sequence and annotation of Acremonium chrysogenum, producer of the beta-lactam antibiotic cephalosporin C.</title>
        <authorList>
            <person name="Terfehr D."/>
            <person name="Dahlmann T.A."/>
            <person name="Specht T."/>
            <person name="Zadra I."/>
            <person name="Kuernsteiner H."/>
            <person name="Kueck U."/>
        </authorList>
    </citation>
    <scope>NUCLEOTIDE SEQUENCE [LARGE SCALE GENOMIC DNA]</scope>
    <source>
        <strain evidence="11">ATCC 11550 / CBS 779.69 / DSM 880 / IAM 14645 / JCM 23072 / IMI 49137</strain>
    </source>
</reference>
<evidence type="ECO:0000259" key="9">
    <source>
        <dbReference type="Pfam" id="PF01794"/>
    </source>
</evidence>
<dbReference type="OrthoDB" id="167398at2759"/>